<evidence type="ECO:0000313" key="1">
    <source>
        <dbReference type="EMBL" id="KAI8579912.1"/>
    </source>
</evidence>
<name>A0AAD5EAT8_UMBRA</name>
<reference evidence="1" key="1">
    <citation type="submission" date="2021-06" db="EMBL/GenBank/DDBJ databases">
        <authorList>
            <consortium name="DOE Joint Genome Institute"/>
            <person name="Mondo S.J."/>
            <person name="Amses K.R."/>
            <person name="Simmons D.R."/>
            <person name="Longcore J.E."/>
            <person name="Seto K."/>
            <person name="Alves G.H."/>
            <person name="Bonds A.E."/>
            <person name="Quandt C.A."/>
            <person name="Davis W.J."/>
            <person name="Chang Y."/>
            <person name="Letcher P.M."/>
            <person name="Powell M.J."/>
            <person name="Kuo A."/>
            <person name="Labutti K."/>
            <person name="Pangilinan J."/>
            <person name="Andreopoulos W."/>
            <person name="Tritt A."/>
            <person name="Riley R."/>
            <person name="Hundley H."/>
            <person name="Johnson J."/>
            <person name="Lipzen A."/>
            <person name="Barry K."/>
            <person name="Berbee M.L."/>
            <person name="Buchler N.E."/>
            <person name="Grigoriev I.V."/>
            <person name="Spatafora J.W."/>
            <person name="Stajich J.E."/>
            <person name="James T.Y."/>
        </authorList>
    </citation>
    <scope>NUCLEOTIDE SEQUENCE</scope>
    <source>
        <strain evidence="1">AG</strain>
    </source>
</reference>
<evidence type="ECO:0000313" key="2">
    <source>
        <dbReference type="Proteomes" id="UP001206595"/>
    </source>
</evidence>
<dbReference type="AlphaFoldDB" id="A0AAD5EAT8"/>
<gene>
    <name evidence="1" type="ORF">K450DRAFT_239703</name>
</gene>
<dbReference type="Proteomes" id="UP001206595">
    <property type="component" value="Unassembled WGS sequence"/>
</dbReference>
<dbReference type="RefSeq" id="XP_051444916.1">
    <property type="nucleotide sequence ID" value="XM_051588806.1"/>
</dbReference>
<accession>A0AAD5EAT8</accession>
<proteinExistence type="predicted"/>
<keyword evidence="2" id="KW-1185">Reference proteome</keyword>
<dbReference type="EMBL" id="MU620916">
    <property type="protein sequence ID" value="KAI8579912.1"/>
    <property type="molecule type" value="Genomic_DNA"/>
</dbReference>
<comment type="caution">
    <text evidence="1">The sequence shown here is derived from an EMBL/GenBank/DDBJ whole genome shotgun (WGS) entry which is preliminary data.</text>
</comment>
<organism evidence="1 2">
    <name type="scientific">Umbelopsis ramanniana AG</name>
    <dbReference type="NCBI Taxonomy" id="1314678"/>
    <lineage>
        <taxon>Eukaryota</taxon>
        <taxon>Fungi</taxon>
        <taxon>Fungi incertae sedis</taxon>
        <taxon>Mucoromycota</taxon>
        <taxon>Mucoromycotina</taxon>
        <taxon>Umbelopsidomycetes</taxon>
        <taxon>Umbelopsidales</taxon>
        <taxon>Umbelopsidaceae</taxon>
        <taxon>Umbelopsis</taxon>
    </lineage>
</organism>
<reference evidence="1" key="2">
    <citation type="journal article" date="2022" name="Proc. Natl. Acad. Sci. U.S.A.">
        <title>Diploid-dominant life cycles characterize the early evolution of Fungi.</title>
        <authorList>
            <person name="Amses K.R."/>
            <person name="Simmons D.R."/>
            <person name="Longcore J.E."/>
            <person name="Mondo S.J."/>
            <person name="Seto K."/>
            <person name="Jeronimo G.H."/>
            <person name="Bonds A.E."/>
            <person name="Quandt C.A."/>
            <person name="Davis W.J."/>
            <person name="Chang Y."/>
            <person name="Federici B.A."/>
            <person name="Kuo A."/>
            <person name="LaButti K."/>
            <person name="Pangilinan J."/>
            <person name="Andreopoulos W."/>
            <person name="Tritt A."/>
            <person name="Riley R."/>
            <person name="Hundley H."/>
            <person name="Johnson J."/>
            <person name="Lipzen A."/>
            <person name="Barry K."/>
            <person name="Lang B.F."/>
            <person name="Cuomo C.A."/>
            <person name="Buchler N.E."/>
            <person name="Grigoriev I.V."/>
            <person name="Spatafora J.W."/>
            <person name="Stajich J.E."/>
            <person name="James T.Y."/>
        </authorList>
    </citation>
    <scope>NUCLEOTIDE SEQUENCE</scope>
    <source>
        <strain evidence="1">AG</strain>
    </source>
</reference>
<dbReference type="GeneID" id="75914151"/>
<sequence length="282" mass="32864">MQNFPQSAAEFFLSLKLAPFARYSEYDCDGHKDGLFVMLSNNDLPPSDLPDHVANNQYRINFDNVCNERAKVFYVSVASVYHYHIRYISESFTDYLIQYTGLALECGSVPQYELHMGVNDLIVSLPREQSPRESILLPQPKDWDIGNYLPTYFTQERDLTIPYLFDTLDRRYSPETKATKPYPPFDNPDAIKFDYPSFELFRGAMLMNWKPYHDLLADRNLSPRINRLVDYGSGKFPERKQIDINQDIHDLLQRKAQEWISSTPSTIGTTRCFNEVEVNQIK</sequence>
<protein>
    <submittedName>
        <fullName evidence="1">Uncharacterized protein</fullName>
    </submittedName>
</protein>